<proteinExistence type="inferred from homology"/>
<dbReference type="InterPro" id="IPR009053">
    <property type="entry name" value="Prefoldin"/>
</dbReference>
<keyword evidence="5" id="KW-1185">Reference proteome</keyword>
<dbReference type="GO" id="GO:0005737">
    <property type="term" value="C:cytoplasm"/>
    <property type="evidence" value="ECO:0007669"/>
    <property type="project" value="TreeGrafter"/>
</dbReference>
<dbReference type="OrthoDB" id="10267474at2759"/>
<dbReference type="NCBIfam" id="TIGR00293">
    <property type="entry name" value="prefoldin subunit alpha"/>
    <property type="match status" value="1"/>
</dbReference>
<organism evidence="4 5">
    <name type="scientific">Phaedon cochleariae</name>
    <name type="common">Mustard beetle</name>
    <dbReference type="NCBI Taxonomy" id="80249"/>
    <lineage>
        <taxon>Eukaryota</taxon>
        <taxon>Metazoa</taxon>
        <taxon>Ecdysozoa</taxon>
        <taxon>Arthropoda</taxon>
        <taxon>Hexapoda</taxon>
        <taxon>Insecta</taxon>
        <taxon>Pterygota</taxon>
        <taxon>Neoptera</taxon>
        <taxon>Endopterygota</taxon>
        <taxon>Coleoptera</taxon>
        <taxon>Polyphaga</taxon>
        <taxon>Cucujiformia</taxon>
        <taxon>Chrysomeloidea</taxon>
        <taxon>Chrysomelidae</taxon>
        <taxon>Chrysomelinae</taxon>
        <taxon>Chrysomelini</taxon>
        <taxon>Phaedon</taxon>
    </lineage>
</organism>
<dbReference type="Gene3D" id="1.10.287.370">
    <property type="match status" value="1"/>
</dbReference>
<dbReference type="Proteomes" id="UP001153737">
    <property type="component" value="Chromosome 7"/>
</dbReference>
<dbReference type="GO" id="GO:0006457">
    <property type="term" value="P:protein folding"/>
    <property type="evidence" value="ECO:0007669"/>
    <property type="project" value="InterPro"/>
</dbReference>
<evidence type="ECO:0000256" key="3">
    <source>
        <dbReference type="SAM" id="Coils"/>
    </source>
</evidence>
<dbReference type="InterPro" id="IPR004127">
    <property type="entry name" value="Prefoldin_subunit_alpha"/>
</dbReference>
<feature type="coiled-coil region" evidence="3">
    <location>
        <begin position="22"/>
        <end position="49"/>
    </location>
</feature>
<evidence type="ECO:0000313" key="4">
    <source>
        <dbReference type="EMBL" id="CAG9823282.1"/>
    </source>
</evidence>
<reference evidence="4" key="1">
    <citation type="submission" date="2022-01" db="EMBL/GenBank/DDBJ databases">
        <authorList>
            <person name="King R."/>
        </authorList>
    </citation>
    <scope>NUCLEOTIDE SEQUENCE</scope>
</reference>
<sequence length="157" mass="17834">MAQISATEQKGMQQIDLTSLNIQQLSTLKQQLDQELNVFQESLTSLKMAQGKYQNSGETLEKITPESEGADILVPLTGSMYVPGKLHDTNNVIIDIGTRYYVEKDIEAAKDYFQRKTKFVTEQMEKVQYIGIEKSKIRDAIVEIAELKMAQQQQQQS</sequence>
<dbReference type="FunFam" id="1.10.287.370:FF:000004">
    <property type="entry name" value="Probable prefoldin subunit 5"/>
    <property type="match status" value="1"/>
</dbReference>
<dbReference type="AlphaFoldDB" id="A0A9N9SIP0"/>
<comment type="similarity">
    <text evidence="1">Belongs to the prefoldin subunit alpha family.</text>
</comment>
<evidence type="ECO:0008006" key="6">
    <source>
        <dbReference type="Google" id="ProtNLM"/>
    </source>
</evidence>
<dbReference type="EMBL" id="OU896713">
    <property type="protein sequence ID" value="CAG9823282.1"/>
    <property type="molecule type" value="Genomic_DNA"/>
</dbReference>
<reference evidence="4" key="2">
    <citation type="submission" date="2022-10" db="EMBL/GenBank/DDBJ databases">
        <authorList>
            <consortium name="ENA_rothamsted_submissions"/>
            <consortium name="culmorum"/>
            <person name="King R."/>
        </authorList>
    </citation>
    <scope>NUCLEOTIDE SEQUENCE</scope>
</reference>
<dbReference type="InterPro" id="IPR011599">
    <property type="entry name" value="PFD_alpha_archaea"/>
</dbReference>
<dbReference type="Pfam" id="PF02996">
    <property type="entry name" value="Prefoldin"/>
    <property type="match status" value="1"/>
</dbReference>
<dbReference type="GO" id="GO:0051082">
    <property type="term" value="F:unfolded protein binding"/>
    <property type="evidence" value="ECO:0007669"/>
    <property type="project" value="InterPro"/>
</dbReference>
<dbReference type="GO" id="GO:1990113">
    <property type="term" value="P:RNA polymerase I assembly"/>
    <property type="evidence" value="ECO:0007669"/>
    <property type="project" value="TreeGrafter"/>
</dbReference>
<dbReference type="CDD" id="cd23157">
    <property type="entry name" value="Prefoldin_5"/>
    <property type="match status" value="1"/>
</dbReference>
<gene>
    <name evidence="4" type="ORF">PHAECO_LOCUS10996</name>
</gene>
<accession>A0A9N9SIP0</accession>
<evidence type="ECO:0000313" key="5">
    <source>
        <dbReference type="Proteomes" id="UP001153737"/>
    </source>
</evidence>
<dbReference type="GO" id="GO:1990114">
    <property type="term" value="P:RNA polymerase II core complex assembly"/>
    <property type="evidence" value="ECO:0007669"/>
    <property type="project" value="TreeGrafter"/>
</dbReference>
<dbReference type="PANTHER" id="PTHR12674:SF2">
    <property type="entry name" value="PREFOLDIN SUBUNIT 5"/>
    <property type="match status" value="1"/>
</dbReference>
<name>A0A9N9SIP0_PHACE</name>
<evidence type="ECO:0000256" key="1">
    <source>
        <dbReference type="ARBA" id="ARBA00010048"/>
    </source>
</evidence>
<dbReference type="GO" id="GO:1990115">
    <property type="term" value="P:RNA polymerase III assembly"/>
    <property type="evidence" value="ECO:0007669"/>
    <property type="project" value="TreeGrafter"/>
</dbReference>
<evidence type="ECO:0000256" key="2">
    <source>
        <dbReference type="ARBA" id="ARBA00023186"/>
    </source>
</evidence>
<keyword evidence="2" id="KW-0143">Chaperone</keyword>
<dbReference type="GO" id="GO:0016272">
    <property type="term" value="C:prefoldin complex"/>
    <property type="evidence" value="ECO:0007669"/>
    <property type="project" value="InterPro"/>
</dbReference>
<keyword evidence="3" id="KW-0175">Coiled coil</keyword>
<dbReference type="SUPFAM" id="SSF46579">
    <property type="entry name" value="Prefoldin"/>
    <property type="match status" value="1"/>
</dbReference>
<protein>
    <recommendedName>
        <fullName evidence="6">Prefoldin subunit 5</fullName>
    </recommendedName>
</protein>
<dbReference type="PANTHER" id="PTHR12674">
    <property type="entry name" value="PREFOLDIN SUBUNIT 5"/>
    <property type="match status" value="1"/>
</dbReference>